<sequence length="139" mass="16010">MTKAFLYKSGHLSPYFSKYDIYYEWKFNKKMTRFWFDTQAIWNGDGPNAGGDVELLDSAGNSESYSDIESTTFKGNTVTLIVSPPTGALDGYYKIKIERISKRYFVVKKIPKPNERFNGKKVYRTPSLFGVRFVNSELV</sequence>
<evidence type="ECO:0000313" key="1">
    <source>
        <dbReference type="EMBL" id="QBO36601.1"/>
    </source>
</evidence>
<protein>
    <submittedName>
        <fullName evidence="1">Uncharacterized protein</fullName>
    </submittedName>
</protein>
<organism evidence="1 2">
    <name type="scientific">Periweissella cryptocerci</name>
    <dbReference type="NCBI Taxonomy" id="2506420"/>
    <lineage>
        <taxon>Bacteria</taxon>
        <taxon>Bacillati</taxon>
        <taxon>Bacillota</taxon>
        <taxon>Bacilli</taxon>
        <taxon>Lactobacillales</taxon>
        <taxon>Lactobacillaceae</taxon>
        <taxon>Periweissella</taxon>
    </lineage>
</organism>
<keyword evidence="2" id="KW-1185">Reference proteome</keyword>
<reference evidence="2" key="1">
    <citation type="submission" date="2019-03" db="EMBL/GenBank/DDBJ databases">
        <title>Weissella sp. 26KH-42 Genome sequencing.</title>
        <authorList>
            <person name="Heo J."/>
            <person name="Kim S.-J."/>
            <person name="Kim J.-S."/>
            <person name="Hong S.-B."/>
            <person name="Kwon S.-W."/>
        </authorList>
    </citation>
    <scope>NUCLEOTIDE SEQUENCE [LARGE SCALE GENOMIC DNA]</scope>
    <source>
        <strain evidence="2">26KH-42</strain>
    </source>
</reference>
<evidence type="ECO:0000313" key="2">
    <source>
        <dbReference type="Proteomes" id="UP000292886"/>
    </source>
</evidence>
<dbReference type="AlphaFoldDB" id="A0A4P6YV26"/>
<name>A0A4P6YV26_9LACO</name>
<dbReference type="Proteomes" id="UP000292886">
    <property type="component" value="Chromosome"/>
</dbReference>
<proteinExistence type="predicted"/>
<gene>
    <name evidence="1" type="ORF">EQG49_09000</name>
</gene>
<accession>A0A4P6YV26</accession>
<dbReference type="EMBL" id="CP037940">
    <property type="protein sequence ID" value="QBO36601.1"/>
    <property type="molecule type" value="Genomic_DNA"/>
</dbReference>
<dbReference type="KEGG" id="wei:EQG49_09000"/>